<comment type="caution">
    <text evidence="2">The sequence shown here is derived from an EMBL/GenBank/DDBJ whole genome shotgun (WGS) entry which is preliminary data.</text>
</comment>
<evidence type="ECO:0000313" key="3">
    <source>
        <dbReference type="Proteomes" id="UP000483820"/>
    </source>
</evidence>
<protein>
    <submittedName>
        <fullName evidence="2">Uncharacterized protein</fullName>
    </submittedName>
</protein>
<dbReference type="GeneID" id="9828612"/>
<feature type="region of interest" description="Disordered" evidence="1">
    <location>
        <begin position="1"/>
        <end position="40"/>
    </location>
</feature>
<evidence type="ECO:0000256" key="1">
    <source>
        <dbReference type="SAM" id="MobiDB-lite"/>
    </source>
</evidence>
<dbReference type="AlphaFoldDB" id="A0A6A5GRX6"/>
<dbReference type="EMBL" id="WUAV01000004">
    <property type="protein sequence ID" value="KAF1757431.1"/>
    <property type="molecule type" value="Genomic_DNA"/>
</dbReference>
<dbReference type="KEGG" id="crq:GCK72_013887"/>
<feature type="compositionally biased region" description="Low complexity" evidence="1">
    <location>
        <begin position="9"/>
        <end position="24"/>
    </location>
</feature>
<reference evidence="2 3" key="1">
    <citation type="submission" date="2019-12" db="EMBL/GenBank/DDBJ databases">
        <title>Chromosome-level assembly of the Caenorhabditis remanei genome.</title>
        <authorList>
            <person name="Teterina A.A."/>
            <person name="Willis J.H."/>
            <person name="Phillips P.C."/>
        </authorList>
    </citation>
    <scope>NUCLEOTIDE SEQUENCE [LARGE SCALE GENOMIC DNA]</scope>
    <source>
        <strain evidence="2 3">PX506</strain>
        <tissue evidence="2">Whole organism</tissue>
    </source>
</reference>
<dbReference type="RefSeq" id="XP_053584816.1">
    <property type="nucleotide sequence ID" value="XM_053730044.1"/>
</dbReference>
<dbReference type="Proteomes" id="UP000483820">
    <property type="component" value="Chromosome IV"/>
</dbReference>
<feature type="region of interest" description="Disordered" evidence="1">
    <location>
        <begin position="95"/>
        <end position="131"/>
    </location>
</feature>
<name>A0A6A5GRX6_CAERE</name>
<gene>
    <name evidence="2" type="ORF">GCK72_013887</name>
</gene>
<organism evidence="2 3">
    <name type="scientific">Caenorhabditis remanei</name>
    <name type="common">Caenorhabditis vulgaris</name>
    <dbReference type="NCBI Taxonomy" id="31234"/>
    <lineage>
        <taxon>Eukaryota</taxon>
        <taxon>Metazoa</taxon>
        <taxon>Ecdysozoa</taxon>
        <taxon>Nematoda</taxon>
        <taxon>Chromadorea</taxon>
        <taxon>Rhabditida</taxon>
        <taxon>Rhabditina</taxon>
        <taxon>Rhabditomorpha</taxon>
        <taxon>Rhabditoidea</taxon>
        <taxon>Rhabditidae</taxon>
        <taxon>Peloderinae</taxon>
        <taxon>Caenorhabditis</taxon>
    </lineage>
</organism>
<accession>A0A6A5GRX6</accession>
<proteinExistence type="predicted"/>
<dbReference type="CTD" id="9828612"/>
<sequence>MGDDSSQDNTGTPPSGGAPTAGNPQQPASAIRNKVDVPPGFGRRVSSVEVVKNAMPPTKKASVVIFETPDTPKAERRASSWWRNLVMDDDKTAAAQPEIIISPEQAGNGLEDRHRNISTASVGDKIGHSST</sequence>
<evidence type="ECO:0000313" key="2">
    <source>
        <dbReference type="EMBL" id="KAF1757431.1"/>
    </source>
</evidence>